<dbReference type="PATRIC" id="fig|42253.5.peg.2190"/>
<feature type="transmembrane region" description="Helical" evidence="6">
    <location>
        <begin position="425"/>
        <end position="444"/>
    </location>
</feature>
<dbReference type="NCBIfam" id="TIGR00728">
    <property type="entry name" value="OPT_sfam"/>
    <property type="match status" value="1"/>
</dbReference>
<feature type="transmembrane region" description="Helical" evidence="6">
    <location>
        <begin position="120"/>
        <end position="138"/>
    </location>
</feature>
<feature type="transmembrane region" description="Helical" evidence="6">
    <location>
        <begin position="619"/>
        <end position="643"/>
    </location>
</feature>
<feature type="transmembrane region" description="Helical" evidence="6">
    <location>
        <begin position="584"/>
        <end position="607"/>
    </location>
</feature>
<feature type="transmembrane region" description="Helical" evidence="6">
    <location>
        <begin position="363"/>
        <end position="384"/>
    </location>
</feature>
<keyword evidence="4 6" id="KW-1133">Transmembrane helix</keyword>
<keyword evidence="8" id="KW-1185">Reference proteome</keyword>
<dbReference type="Pfam" id="PF03169">
    <property type="entry name" value="OPT"/>
    <property type="match status" value="1"/>
</dbReference>
<dbReference type="AlphaFoldDB" id="A0A0K2GCF6"/>
<dbReference type="STRING" id="42253.NITMOv2_2224"/>
<evidence type="ECO:0000256" key="6">
    <source>
        <dbReference type="SAM" id="Phobius"/>
    </source>
</evidence>
<name>A0A0K2GCF6_NITMO</name>
<feature type="transmembrane region" description="Helical" evidence="6">
    <location>
        <begin position="307"/>
        <end position="324"/>
    </location>
</feature>
<dbReference type="KEGG" id="nmv:NITMOv2_2224"/>
<evidence type="ECO:0000256" key="1">
    <source>
        <dbReference type="ARBA" id="ARBA00004141"/>
    </source>
</evidence>
<accession>A0A0K2GCF6</accession>
<feature type="transmembrane region" description="Helical" evidence="6">
    <location>
        <begin position="241"/>
        <end position="260"/>
    </location>
</feature>
<reference evidence="7 8" key="1">
    <citation type="journal article" date="2015" name="Proc. Natl. Acad. Sci. U.S.A.">
        <title>Expanded metabolic versatility of ubiquitous nitrite-oxidizing bacteria from the genus Nitrospira.</title>
        <authorList>
            <person name="Koch H."/>
            <person name="Lucker S."/>
            <person name="Albertsen M."/>
            <person name="Kitzinger K."/>
            <person name="Herbold C."/>
            <person name="Spieck E."/>
            <person name="Nielsen P.H."/>
            <person name="Wagner M."/>
            <person name="Daims H."/>
        </authorList>
    </citation>
    <scope>NUCLEOTIDE SEQUENCE [LARGE SCALE GENOMIC DNA]</scope>
    <source>
        <strain evidence="7 8">NSP M-1</strain>
    </source>
</reference>
<dbReference type="EMBL" id="CP011801">
    <property type="protein sequence ID" value="ALA58640.1"/>
    <property type="molecule type" value="Genomic_DNA"/>
</dbReference>
<feature type="transmembrane region" description="Helical" evidence="6">
    <location>
        <begin position="144"/>
        <end position="164"/>
    </location>
</feature>
<gene>
    <name evidence="7" type="primary">oliA</name>
    <name evidence="7" type="ORF">NITMOv2_2224</name>
</gene>
<proteinExistence type="predicted"/>
<feature type="transmembrane region" description="Helical" evidence="6">
    <location>
        <begin position="266"/>
        <end position="286"/>
    </location>
</feature>
<feature type="transmembrane region" description="Helical" evidence="6">
    <location>
        <begin position="451"/>
        <end position="468"/>
    </location>
</feature>
<evidence type="ECO:0000256" key="2">
    <source>
        <dbReference type="ARBA" id="ARBA00022448"/>
    </source>
</evidence>
<feature type="transmembrane region" description="Helical" evidence="6">
    <location>
        <begin position="391"/>
        <end position="413"/>
    </location>
</feature>
<dbReference type="PANTHER" id="PTHR31645">
    <property type="entry name" value="OLIGOPEPTIDE TRANSPORTER YGL114W-RELATED"/>
    <property type="match status" value="1"/>
</dbReference>
<sequence>MDRPRGLRYDAAASAGTVDPVRALTYVGALPRSALLMNDDRPVVPAAVSLPEITVKAVVLSVLLAAVLAAANAYLGLFAGMTVSASIPAAVASMTILRLFRRSNILENNIVQTAASSGEALAAGVIFTIPALLLVGYWTAFDYWQTMMIATVGGLLGVLFTIPLRRALIVTARLRFPEGVATAEVLKVASAERRDAGSAGAADDFRALWSAALLGGAVKFGESGLRLWAESLEGARQVGRTVLYAGLNLSPALLAVGFIIGLHTAAVVFLGGVMGWLILMPAYGLLNGLPPDRTGLSAATAIWSGQIRYVGIGAMLTGGLWTLTKLREPVWKSLQTLRESYDATKATVEVNVQVERTERDAPLWWIVIPFALSLVPMAWIYTTVVESPPIGLLMTSVMAVAAFLFSSVAAYMAGLVGSSSNPVSGVTIATIMVASLLLVLFMGAGHPAGPAAALVIGAVVCCAAAMGGDNLQDLKTGHLVGATPWKQQVMQVVGVLTGAVVLMPVLSLLEAKYGIGEPTMTHPHPLSAPQATLMASLTRSVFGAGLPWPLVGLGAAIGAAVIVIDRRQEVRGRDFRLPVLAVALGMYLPLKLSAVIVLGGVVSAVARQASMEEDPSRRGLLFAAGLITGEALMGILLATPIALTVLWPAVSPDPFTIFDHPPLGGWPGLIVVAAVGLTLYRIATGLRQNPR</sequence>
<dbReference type="InterPro" id="IPR004814">
    <property type="entry name" value="Oligopep_transpt"/>
</dbReference>
<evidence type="ECO:0000313" key="8">
    <source>
        <dbReference type="Proteomes" id="UP000069205"/>
    </source>
</evidence>
<protein>
    <submittedName>
        <fullName evidence="7">Oligopeptide transporter</fullName>
    </submittedName>
</protein>
<keyword evidence="5 6" id="KW-0472">Membrane</keyword>
<dbReference type="GO" id="GO:0035673">
    <property type="term" value="F:oligopeptide transmembrane transporter activity"/>
    <property type="evidence" value="ECO:0007669"/>
    <property type="project" value="InterPro"/>
</dbReference>
<evidence type="ECO:0000256" key="4">
    <source>
        <dbReference type="ARBA" id="ARBA00022989"/>
    </source>
</evidence>
<keyword evidence="2" id="KW-0813">Transport</keyword>
<evidence type="ECO:0000313" key="7">
    <source>
        <dbReference type="EMBL" id="ALA58640.1"/>
    </source>
</evidence>
<comment type="subcellular location">
    <subcellularLocation>
        <location evidence="1">Membrane</location>
        <topology evidence="1">Multi-pass membrane protein</topology>
    </subcellularLocation>
</comment>
<dbReference type="Proteomes" id="UP000069205">
    <property type="component" value="Chromosome"/>
</dbReference>
<feature type="transmembrane region" description="Helical" evidence="6">
    <location>
        <begin position="57"/>
        <end position="75"/>
    </location>
</feature>
<dbReference type="InterPro" id="IPR004813">
    <property type="entry name" value="OPT"/>
</dbReference>
<feature type="transmembrane region" description="Helical" evidence="6">
    <location>
        <begin position="663"/>
        <end position="683"/>
    </location>
</feature>
<dbReference type="NCBIfam" id="TIGR00733">
    <property type="entry name" value="OPT family oligopeptide transporter"/>
    <property type="match status" value="1"/>
</dbReference>
<organism evidence="7 8">
    <name type="scientific">Nitrospira moscoviensis</name>
    <dbReference type="NCBI Taxonomy" id="42253"/>
    <lineage>
        <taxon>Bacteria</taxon>
        <taxon>Pseudomonadati</taxon>
        <taxon>Nitrospirota</taxon>
        <taxon>Nitrospiria</taxon>
        <taxon>Nitrospirales</taxon>
        <taxon>Nitrospiraceae</taxon>
        <taxon>Nitrospira</taxon>
    </lineage>
</organism>
<feature type="transmembrane region" description="Helical" evidence="6">
    <location>
        <begin position="541"/>
        <end position="564"/>
    </location>
</feature>
<dbReference type="PANTHER" id="PTHR31645:SF0">
    <property type="entry name" value="OLIGOPEPTIDE TRANSPORTER YGL114W-RELATED"/>
    <property type="match status" value="1"/>
</dbReference>
<keyword evidence="3 6" id="KW-0812">Transmembrane</keyword>
<feature type="transmembrane region" description="Helical" evidence="6">
    <location>
        <begin position="488"/>
        <end position="509"/>
    </location>
</feature>
<feature type="transmembrane region" description="Helical" evidence="6">
    <location>
        <begin position="81"/>
        <end position="100"/>
    </location>
</feature>
<dbReference type="GO" id="GO:0016020">
    <property type="term" value="C:membrane"/>
    <property type="evidence" value="ECO:0007669"/>
    <property type="project" value="UniProtKB-SubCell"/>
</dbReference>
<dbReference type="InterPro" id="IPR045035">
    <property type="entry name" value="YSL-like"/>
</dbReference>
<evidence type="ECO:0000256" key="5">
    <source>
        <dbReference type="ARBA" id="ARBA00023136"/>
    </source>
</evidence>
<evidence type="ECO:0000256" key="3">
    <source>
        <dbReference type="ARBA" id="ARBA00022692"/>
    </source>
</evidence>